<protein>
    <submittedName>
        <fullName evidence="1">Uncharacterized protein</fullName>
    </submittedName>
</protein>
<gene>
    <name evidence="1" type="ORF">SAMN05216438_11322</name>
</gene>
<dbReference type="EMBL" id="FOTJ01000013">
    <property type="protein sequence ID" value="SFL49544.1"/>
    <property type="molecule type" value="Genomic_DNA"/>
</dbReference>
<evidence type="ECO:0000313" key="2">
    <source>
        <dbReference type="Proteomes" id="UP000181969"/>
    </source>
</evidence>
<dbReference type="RefSeq" id="WP_074751641.1">
    <property type="nucleotide sequence ID" value="NZ_FOTJ01000013.1"/>
</dbReference>
<evidence type="ECO:0000313" key="1">
    <source>
        <dbReference type="EMBL" id="SFL49544.1"/>
    </source>
</evidence>
<organism evidence="1 2">
    <name type="scientific">Lactococcus garvieae</name>
    <dbReference type="NCBI Taxonomy" id="1363"/>
    <lineage>
        <taxon>Bacteria</taxon>
        <taxon>Bacillati</taxon>
        <taxon>Bacillota</taxon>
        <taxon>Bacilli</taxon>
        <taxon>Lactobacillales</taxon>
        <taxon>Streptococcaceae</taxon>
        <taxon>Lactococcus</taxon>
    </lineage>
</organism>
<name>A0A1I4I5J2_9LACT</name>
<dbReference type="AlphaFoldDB" id="A0A1I4I5J2"/>
<dbReference type="Proteomes" id="UP000181969">
    <property type="component" value="Unassembled WGS sequence"/>
</dbReference>
<accession>A0A1I4I5J2</accession>
<proteinExistence type="predicted"/>
<reference evidence="1 2" key="1">
    <citation type="submission" date="2016-10" db="EMBL/GenBank/DDBJ databases">
        <authorList>
            <person name="de Groot N.N."/>
        </authorList>
    </citation>
    <scope>NUCLEOTIDE SEQUENCE [LARGE SCALE GENOMIC DNA]</scope>
    <source>
        <strain evidence="1 2">M79</strain>
    </source>
</reference>
<sequence>MKELKITYELSIYEDGVLVMQQFYDDFNEALERYAVERGFGYYTELFEYISDDKENILKTKKFKECWE</sequence>